<dbReference type="RefSeq" id="YP_002517797.1">
    <property type="nucleotide sequence ID" value="NC_011916.1"/>
</dbReference>
<sequence length="199" mass="22197">MPRPERDLREACLKEALAIIEHEGVERLSLRDVARRLGVSHQAPYRHFPSRDHILAEVVARAFEEFARHLDAHPKSSDPDRDMGLMGEAYLAYAAKHPLQYQLMFATPLPSTDTHPEMMAKARHAFDMLLSALRRKAAEQGRSLAEEAIVLDALFIWSGLHGLAMLRNSSAFDTLGLRGAAIENSTAHLLSRFGDALGH</sequence>
<dbReference type="SMR" id="A0A0H3C918"/>
<name>A0A0H3C918_CAUVN</name>
<dbReference type="OrthoDB" id="7056813at2"/>
<dbReference type="PANTHER" id="PTHR30055:SF220">
    <property type="entry name" value="TETR-FAMILY REGULATORY PROTEIN"/>
    <property type="match status" value="1"/>
</dbReference>
<evidence type="ECO:0000313" key="6">
    <source>
        <dbReference type="EMBL" id="ACL95889.1"/>
    </source>
</evidence>
<dbReference type="GO" id="GO:0000976">
    <property type="term" value="F:transcription cis-regulatory region binding"/>
    <property type="evidence" value="ECO:0007669"/>
    <property type="project" value="TreeGrafter"/>
</dbReference>
<accession>A0A0H3C918</accession>
<evidence type="ECO:0000259" key="5">
    <source>
        <dbReference type="PROSITE" id="PS50977"/>
    </source>
</evidence>
<keyword evidence="7" id="KW-1185">Reference proteome</keyword>
<dbReference type="PANTHER" id="PTHR30055">
    <property type="entry name" value="HTH-TYPE TRANSCRIPTIONAL REGULATOR RUTR"/>
    <property type="match status" value="1"/>
</dbReference>
<dbReference type="KEGG" id="ccs:CCNA_02424"/>
<dbReference type="InterPro" id="IPR009057">
    <property type="entry name" value="Homeodomain-like_sf"/>
</dbReference>
<organism evidence="6 7">
    <name type="scientific">Caulobacter vibrioides (strain NA1000 / CB15N)</name>
    <name type="common">Caulobacter crescentus</name>
    <dbReference type="NCBI Taxonomy" id="565050"/>
    <lineage>
        <taxon>Bacteria</taxon>
        <taxon>Pseudomonadati</taxon>
        <taxon>Pseudomonadota</taxon>
        <taxon>Alphaproteobacteria</taxon>
        <taxon>Caulobacterales</taxon>
        <taxon>Caulobacteraceae</taxon>
        <taxon>Caulobacter</taxon>
    </lineage>
</organism>
<dbReference type="RefSeq" id="WP_010920198.1">
    <property type="nucleotide sequence ID" value="NC_011916.1"/>
</dbReference>
<feature type="DNA-binding region" description="H-T-H motif" evidence="4">
    <location>
        <begin position="29"/>
        <end position="48"/>
    </location>
</feature>
<keyword evidence="1" id="KW-0805">Transcription regulation</keyword>
<dbReference type="AlphaFoldDB" id="A0A0H3C918"/>
<dbReference type="SUPFAM" id="SSF46689">
    <property type="entry name" value="Homeodomain-like"/>
    <property type="match status" value="1"/>
</dbReference>
<dbReference type="HOGENOM" id="CLU_069356_40_0_5"/>
<feature type="domain" description="HTH tetR-type" evidence="5">
    <location>
        <begin position="6"/>
        <end position="66"/>
    </location>
</feature>
<keyword evidence="3" id="KW-0804">Transcription</keyword>
<dbReference type="InterPro" id="IPR025996">
    <property type="entry name" value="MT1864/Rv1816-like_C"/>
</dbReference>
<dbReference type="PhylomeDB" id="A0A0H3C918"/>
<dbReference type="EMBL" id="CP001340">
    <property type="protein sequence ID" value="ACL95889.1"/>
    <property type="molecule type" value="Genomic_DNA"/>
</dbReference>
<proteinExistence type="predicted"/>
<dbReference type="PATRIC" id="fig|565050.3.peg.2377"/>
<dbReference type="InterPro" id="IPR050109">
    <property type="entry name" value="HTH-type_TetR-like_transc_reg"/>
</dbReference>
<dbReference type="Pfam" id="PF00440">
    <property type="entry name" value="TetR_N"/>
    <property type="match status" value="1"/>
</dbReference>
<dbReference type="GeneID" id="7331657"/>
<dbReference type="Proteomes" id="UP000001364">
    <property type="component" value="Chromosome"/>
</dbReference>
<dbReference type="Pfam" id="PF13305">
    <property type="entry name" value="TetR_C_33"/>
    <property type="match status" value="1"/>
</dbReference>
<evidence type="ECO:0000256" key="1">
    <source>
        <dbReference type="ARBA" id="ARBA00023015"/>
    </source>
</evidence>
<dbReference type="PROSITE" id="PS50977">
    <property type="entry name" value="HTH_TETR_2"/>
    <property type="match status" value="1"/>
</dbReference>
<evidence type="ECO:0000256" key="3">
    <source>
        <dbReference type="ARBA" id="ARBA00023163"/>
    </source>
</evidence>
<evidence type="ECO:0000313" key="7">
    <source>
        <dbReference type="Proteomes" id="UP000001364"/>
    </source>
</evidence>
<dbReference type="InterPro" id="IPR036271">
    <property type="entry name" value="Tet_transcr_reg_TetR-rel_C_sf"/>
</dbReference>
<reference evidence="6 7" key="1">
    <citation type="journal article" date="2010" name="J. Bacteriol.">
        <title>The genetic basis of laboratory adaptation in Caulobacter crescentus.</title>
        <authorList>
            <person name="Marks M.E."/>
            <person name="Castro-Rojas C.M."/>
            <person name="Teiling C."/>
            <person name="Du L."/>
            <person name="Kapatral V."/>
            <person name="Walunas T.L."/>
            <person name="Crosson S."/>
        </authorList>
    </citation>
    <scope>NUCLEOTIDE SEQUENCE [LARGE SCALE GENOMIC DNA]</scope>
    <source>
        <strain evidence="7">NA1000 / CB15N</strain>
    </source>
</reference>
<keyword evidence="2 4" id="KW-0238">DNA-binding</keyword>
<dbReference type="InterPro" id="IPR001647">
    <property type="entry name" value="HTH_TetR"/>
</dbReference>
<evidence type="ECO:0000256" key="4">
    <source>
        <dbReference type="PROSITE-ProRule" id="PRU00335"/>
    </source>
</evidence>
<gene>
    <name evidence="6" type="ordered locus">CCNA_02424</name>
</gene>
<dbReference type="SUPFAM" id="SSF48498">
    <property type="entry name" value="Tetracyclin repressor-like, C-terminal domain"/>
    <property type="match status" value="1"/>
</dbReference>
<protein>
    <submittedName>
        <fullName evidence="6">TetR-family transcriptional regulator</fullName>
    </submittedName>
</protein>
<dbReference type="GO" id="GO:0003700">
    <property type="term" value="F:DNA-binding transcription factor activity"/>
    <property type="evidence" value="ECO:0007669"/>
    <property type="project" value="TreeGrafter"/>
</dbReference>
<dbReference type="Gene3D" id="1.10.357.10">
    <property type="entry name" value="Tetracycline Repressor, domain 2"/>
    <property type="match status" value="1"/>
</dbReference>
<evidence type="ECO:0000256" key="2">
    <source>
        <dbReference type="ARBA" id="ARBA00023125"/>
    </source>
</evidence>